<feature type="compositionally biased region" description="Low complexity" evidence="1">
    <location>
        <begin position="99"/>
        <end position="108"/>
    </location>
</feature>
<gene>
    <name evidence="2" type="ORF">g.5192</name>
</gene>
<feature type="compositionally biased region" description="Polar residues" evidence="1">
    <location>
        <begin position="60"/>
        <end position="82"/>
    </location>
</feature>
<sequence length="126" mass="14183">HSGFPKHLPSVSGNVTLAPSWNKDHSQFQHDVDKDGKRTNNPQTAGSKQDKINNPFVPLQVQTSQRRVQNTSGQSGRRNMQGMQPPQSVVPQPQPFNQPMPQQQNSSRPQRKRKPRIAANLPFQTD</sequence>
<dbReference type="AlphaFoldDB" id="A0A1E1W5C8"/>
<feature type="non-terminal residue" evidence="2">
    <location>
        <position position="1"/>
    </location>
</feature>
<name>A0A1E1W5C8_PECGO</name>
<evidence type="ECO:0000313" key="2">
    <source>
        <dbReference type="EMBL" id="JAT82170.1"/>
    </source>
</evidence>
<accession>A0A1E1W5C8</accession>
<organism evidence="2">
    <name type="scientific">Pectinophora gossypiella</name>
    <name type="common">Cotton pink bollworm</name>
    <name type="synonym">Depressaria gossypiella</name>
    <dbReference type="NCBI Taxonomy" id="13191"/>
    <lineage>
        <taxon>Eukaryota</taxon>
        <taxon>Metazoa</taxon>
        <taxon>Ecdysozoa</taxon>
        <taxon>Arthropoda</taxon>
        <taxon>Hexapoda</taxon>
        <taxon>Insecta</taxon>
        <taxon>Pterygota</taxon>
        <taxon>Neoptera</taxon>
        <taxon>Endopterygota</taxon>
        <taxon>Lepidoptera</taxon>
        <taxon>Glossata</taxon>
        <taxon>Ditrysia</taxon>
        <taxon>Gelechioidea</taxon>
        <taxon>Gelechiidae</taxon>
        <taxon>Apatetrinae</taxon>
        <taxon>Pectinophora</taxon>
    </lineage>
</organism>
<proteinExistence type="predicted"/>
<feature type="region of interest" description="Disordered" evidence="1">
    <location>
        <begin position="1"/>
        <end position="126"/>
    </location>
</feature>
<evidence type="ECO:0000256" key="1">
    <source>
        <dbReference type="SAM" id="MobiDB-lite"/>
    </source>
</evidence>
<dbReference type="OrthoDB" id="372487at2759"/>
<dbReference type="EMBL" id="GDQN01008884">
    <property type="protein sequence ID" value="JAT82170.1"/>
    <property type="molecule type" value="Transcribed_RNA"/>
</dbReference>
<reference evidence="2" key="1">
    <citation type="submission" date="2015-09" db="EMBL/GenBank/DDBJ databases">
        <title>De novo assembly of Pectinophora gossypiella (Pink Bollworm) gut transcriptome.</title>
        <authorList>
            <person name="Tassone E.E."/>
        </authorList>
    </citation>
    <scope>NUCLEOTIDE SEQUENCE</scope>
</reference>
<feature type="compositionally biased region" description="Basic and acidic residues" evidence="1">
    <location>
        <begin position="22"/>
        <end position="38"/>
    </location>
</feature>
<protein>
    <submittedName>
        <fullName evidence="2">Uncharacterized protein</fullName>
    </submittedName>
</protein>